<dbReference type="PANTHER" id="PTHR48050">
    <property type="entry name" value="STEROL 3-BETA-GLUCOSYLTRANSFERASE"/>
    <property type="match status" value="1"/>
</dbReference>
<accession>A0A1X2AGC1</accession>
<feature type="domain" description="Erythromycin biosynthesis protein CIII-like C-terminal" evidence="1">
    <location>
        <begin position="279"/>
        <end position="401"/>
    </location>
</feature>
<comment type="caution">
    <text evidence="3">The sequence shown here is derived from an EMBL/GenBank/DDBJ whole genome shotgun (WGS) entry which is preliminary data.</text>
</comment>
<reference evidence="4 5" key="1">
    <citation type="journal article" date="2015" name="Emerg. Microbes Infect.">
        <title>Characterization of 17 strains belonging to the Mycobacterium simiae complex and description of Mycobacterium paraense sp. nov.</title>
        <authorList>
            <person name="Fusco da Costa A.R."/>
            <person name="Fedrizzi T."/>
            <person name="Lopes M.L."/>
            <person name="Pecorari M."/>
            <person name="Oliveira da Costa W.L."/>
            <person name="Giacobazzi E."/>
            <person name="da Costa Bahia J.R."/>
            <person name="De Sanctis V."/>
            <person name="Batista Lima K.V."/>
            <person name="Bertorelli R."/>
            <person name="Grottola A."/>
            <person name="Fabio A."/>
            <person name="Mariottini A."/>
            <person name="Ferretti P."/>
            <person name="Di Leva F."/>
            <person name="Fregni Serpini G."/>
            <person name="Tagliazucchi S."/>
            <person name="Rumpianesi F."/>
            <person name="Jousson O."/>
            <person name="Segata N."/>
            <person name="Tortoli E."/>
        </authorList>
    </citation>
    <scope>NUCLEOTIDE SEQUENCE [LARGE SCALE GENOMIC DNA]</scope>
    <source>
        <strain evidence="2 5">FI-07156</strain>
        <strain evidence="3 4">IEC33</strain>
    </source>
</reference>
<reference evidence="2" key="2">
    <citation type="submission" date="2016-01" db="EMBL/GenBank/DDBJ databases">
        <authorList>
            <person name="Ana R.F.D.C."/>
            <person name="Tarcisio F."/>
            <person name="Maria L.L."/>
            <person name="Monica P."/>
            <person name="Wana L.O.D.C."/>
            <person name="Elisabetta G."/>
            <person name="Jeann R.D.C.B."/>
            <person name="Veronica D.S."/>
            <person name="Karla V.B.L."/>
            <person name="Roberto B."/>
            <person name="Antonella G."/>
            <person name="Anna F."/>
            <person name="Alessandro M."/>
            <person name="Pamela F."/>
            <person name="Francesca D.L."/>
            <person name="Giulia F.S."/>
            <person name="Sara T."/>
            <person name="Fabio R."/>
            <person name="Olivier J."/>
            <person name="Nicola S."/>
            <person name="Enrico T."/>
        </authorList>
    </citation>
    <scope>NUCLEOTIDE SEQUENCE</scope>
    <source>
        <strain evidence="2">FI-07156</strain>
    </source>
</reference>
<dbReference type="FunFam" id="3.40.50.2000:FF:000009">
    <property type="entry name" value="Sterol 3-beta-glucosyltransferase UGT80A2"/>
    <property type="match status" value="1"/>
</dbReference>
<evidence type="ECO:0000313" key="5">
    <source>
        <dbReference type="Proteomes" id="UP000193801"/>
    </source>
</evidence>
<dbReference type="RefSeq" id="WP_085094647.1">
    <property type="nucleotide sequence ID" value="NZ_JACKVQ010000006.1"/>
</dbReference>
<dbReference type="Proteomes" id="UP000193285">
    <property type="component" value="Unassembled WGS sequence"/>
</dbReference>
<dbReference type="GO" id="GO:0008194">
    <property type="term" value="F:UDP-glycosyltransferase activity"/>
    <property type="evidence" value="ECO:0007669"/>
    <property type="project" value="InterPro"/>
</dbReference>
<evidence type="ECO:0000259" key="1">
    <source>
        <dbReference type="Pfam" id="PF06722"/>
    </source>
</evidence>
<name>A0A1X2AGC1_9MYCO</name>
<dbReference type="CDD" id="cd03784">
    <property type="entry name" value="GT1_Gtf-like"/>
    <property type="match status" value="1"/>
</dbReference>
<dbReference type="STRING" id="767916.AWB91_04655"/>
<evidence type="ECO:0000313" key="3">
    <source>
        <dbReference type="EMBL" id="ORW50383.1"/>
    </source>
</evidence>
<dbReference type="EMBL" id="LQPN01000032">
    <property type="protein sequence ID" value="ORW50383.1"/>
    <property type="molecule type" value="Genomic_DNA"/>
</dbReference>
<dbReference type="GO" id="GO:0017000">
    <property type="term" value="P:antibiotic biosynthetic process"/>
    <property type="evidence" value="ECO:0007669"/>
    <property type="project" value="UniProtKB-ARBA"/>
</dbReference>
<dbReference type="Gene3D" id="3.40.50.2000">
    <property type="entry name" value="Glycogen Phosphorylase B"/>
    <property type="match status" value="2"/>
</dbReference>
<dbReference type="InterPro" id="IPR010610">
    <property type="entry name" value="EryCIII-like_C"/>
</dbReference>
<keyword evidence="3" id="KW-0808">Transferase</keyword>
<dbReference type="Proteomes" id="UP000193801">
    <property type="component" value="Unassembled WGS sequence"/>
</dbReference>
<evidence type="ECO:0000313" key="4">
    <source>
        <dbReference type="Proteomes" id="UP000193285"/>
    </source>
</evidence>
<organism evidence="3 4">
    <name type="scientific">Mycobacterium paraense</name>
    <dbReference type="NCBI Taxonomy" id="767916"/>
    <lineage>
        <taxon>Bacteria</taxon>
        <taxon>Bacillati</taxon>
        <taxon>Actinomycetota</taxon>
        <taxon>Actinomycetes</taxon>
        <taxon>Mycobacteriales</taxon>
        <taxon>Mycobacteriaceae</taxon>
        <taxon>Mycobacterium</taxon>
        <taxon>Mycobacterium simiae complex</taxon>
    </lineage>
</organism>
<dbReference type="InterPro" id="IPR050426">
    <property type="entry name" value="Glycosyltransferase_28"/>
</dbReference>
<dbReference type="Pfam" id="PF06722">
    <property type="entry name" value="EryCIII-like_C"/>
    <property type="match status" value="1"/>
</dbReference>
<dbReference type="InterPro" id="IPR002213">
    <property type="entry name" value="UDP_glucos_trans"/>
</dbReference>
<dbReference type="PANTHER" id="PTHR48050:SF13">
    <property type="entry name" value="STEROL 3-BETA-GLUCOSYLTRANSFERASE UGT80A2"/>
    <property type="match status" value="1"/>
</dbReference>
<reference evidence="3" key="3">
    <citation type="submission" date="2016-01" db="EMBL/GenBank/DDBJ databases">
        <authorList>
            <person name="Oliw E.H."/>
        </authorList>
    </citation>
    <scope>NUCLEOTIDE SEQUENCE</scope>
    <source>
        <strain evidence="3">IEC33</strain>
    </source>
</reference>
<dbReference type="SUPFAM" id="SSF53756">
    <property type="entry name" value="UDP-Glycosyltransferase/glycogen phosphorylase"/>
    <property type="match status" value="1"/>
</dbReference>
<evidence type="ECO:0000313" key="2">
    <source>
        <dbReference type="EMBL" id="ORW26763.1"/>
    </source>
</evidence>
<dbReference type="EMBL" id="LQPK01000045">
    <property type="protein sequence ID" value="ORW26763.1"/>
    <property type="molecule type" value="Genomic_DNA"/>
</dbReference>
<protein>
    <submittedName>
        <fullName evidence="3">Glycosyl transferase family 1</fullName>
    </submittedName>
</protein>
<dbReference type="OrthoDB" id="3253247at2"/>
<proteinExistence type="predicted"/>
<dbReference type="AlphaFoldDB" id="A0A1X2AGC1"/>
<keyword evidence="5" id="KW-1185">Reference proteome</keyword>
<sequence length="411" mass="45517">MKFVLACWGSRGDIEPVAVVGRELARRGHDVCMAVPPDQIAFVEKLGLSAVAYGVDWSESMKPLRSFMSLFFREPWRIRGLIKFWRDRWDVFTTCWADMSRTLVAAAEGADLLLTGQSWEEQASSVAEYYDIPLATLHYNPIRATAARQVRAYEWGYWLLSKKVEGAQRRELGLPKATKPAPQRIVERGSLELQAYDAALFPWLPAQWAEYTKERPNVGTLTLEWQTDADDEIAAWIAEGEPPISFGFGSIPVDDPIEIMAMIGAATAELGVRGLVVSAGSDYSNGPHFDHVKVVDTMNYARIFPTVRAIVHRGGSGTTNAALRSGVPALILWKLPDQFFWGNQIKRLKVGTARRLSTATKDTLVKDLRTILAPEYATRAREVAAQMSVASKGTVAAGDLVENFARSRVAG</sequence>
<gene>
    <name evidence="3" type="ORF">AWB90_07570</name>
    <name evidence="2" type="ORF">AWB91_04655</name>
</gene>
<dbReference type="GO" id="GO:0016758">
    <property type="term" value="F:hexosyltransferase activity"/>
    <property type="evidence" value="ECO:0007669"/>
    <property type="project" value="UniProtKB-ARBA"/>
</dbReference>